<dbReference type="GO" id="GO:0009898">
    <property type="term" value="C:cytoplasmic side of plasma membrane"/>
    <property type="evidence" value="ECO:0007669"/>
    <property type="project" value="TreeGrafter"/>
</dbReference>
<dbReference type="PANTHER" id="PTHR17357">
    <property type="entry name" value="GM2 GANGLIOSIDE ACTIVATOR PROTEIN"/>
    <property type="match status" value="1"/>
</dbReference>
<protein>
    <submittedName>
        <fullName evidence="2">Uncharacterized protein</fullName>
    </submittedName>
</protein>
<dbReference type="InterPro" id="IPR028996">
    <property type="entry name" value="GM2-AP"/>
</dbReference>
<dbReference type="EMBL" id="CAEY01000418">
    <property type="status" value="NOT_ANNOTATED_CDS"/>
    <property type="molecule type" value="Genomic_DNA"/>
</dbReference>
<accession>T1KRR2</accession>
<dbReference type="HOGENOM" id="CLU_108261_0_0_1"/>
<dbReference type="GO" id="GO:0005319">
    <property type="term" value="F:lipid transporter activity"/>
    <property type="evidence" value="ECO:0007669"/>
    <property type="project" value="TreeGrafter"/>
</dbReference>
<dbReference type="EnsemblMetazoa" id="tetur19g00420.1">
    <property type="protein sequence ID" value="tetur19g00420.1"/>
    <property type="gene ID" value="tetur19g00420"/>
</dbReference>
<evidence type="ECO:0000313" key="3">
    <source>
        <dbReference type="Proteomes" id="UP000015104"/>
    </source>
</evidence>
<name>T1KRR2_TETUR</name>
<dbReference type="InterPro" id="IPR036846">
    <property type="entry name" value="GM2-AP_sf"/>
</dbReference>
<dbReference type="GO" id="GO:0006689">
    <property type="term" value="P:ganglioside catabolic process"/>
    <property type="evidence" value="ECO:0007669"/>
    <property type="project" value="InterPro"/>
</dbReference>
<sequence length="182" mass="19711">MTLTISSDLVEAKKSKFKTTWRDCGSDDAIVRFRNIGLEDVVRIGKTTPVKVSLNATQSAEVPADSQVNIKIKKILNIFGNKLPVVVPCINGIGSCEASLCDIFKIHKKLVCTILEAAGHDCNCPSAPGVYNAADINYQLPFTLIPTAILSLGNGDYTLDMEITHNNKQIACLAMTVVVKFV</sequence>
<keyword evidence="1" id="KW-0732">Signal</keyword>
<dbReference type="Proteomes" id="UP000015104">
    <property type="component" value="Unassembled WGS sequence"/>
</dbReference>
<dbReference type="GO" id="GO:0008047">
    <property type="term" value="F:enzyme activator activity"/>
    <property type="evidence" value="ECO:0007669"/>
    <property type="project" value="InterPro"/>
</dbReference>
<dbReference type="Gene3D" id="2.70.220.10">
    <property type="entry name" value="Ganglioside GM2 activator"/>
    <property type="match status" value="1"/>
</dbReference>
<organism evidence="2 3">
    <name type="scientific">Tetranychus urticae</name>
    <name type="common">Two-spotted spider mite</name>
    <dbReference type="NCBI Taxonomy" id="32264"/>
    <lineage>
        <taxon>Eukaryota</taxon>
        <taxon>Metazoa</taxon>
        <taxon>Ecdysozoa</taxon>
        <taxon>Arthropoda</taxon>
        <taxon>Chelicerata</taxon>
        <taxon>Arachnida</taxon>
        <taxon>Acari</taxon>
        <taxon>Acariformes</taxon>
        <taxon>Trombidiformes</taxon>
        <taxon>Prostigmata</taxon>
        <taxon>Eleutherengona</taxon>
        <taxon>Raphignathae</taxon>
        <taxon>Tetranychoidea</taxon>
        <taxon>Tetranychidae</taxon>
        <taxon>Tetranychus</taxon>
    </lineage>
</organism>
<dbReference type="SUPFAM" id="SSF63707">
    <property type="entry name" value="Ganglioside M2 (gm2) activator"/>
    <property type="match status" value="1"/>
</dbReference>
<keyword evidence="3" id="KW-1185">Reference proteome</keyword>
<dbReference type="eggNOG" id="ENOG502SVZ0">
    <property type="taxonomic scope" value="Eukaryota"/>
</dbReference>
<reference evidence="3" key="1">
    <citation type="submission" date="2011-08" db="EMBL/GenBank/DDBJ databases">
        <authorList>
            <person name="Rombauts S."/>
        </authorList>
    </citation>
    <scope>NUCLEOTIDE SEQUENCE</scope>
    <source>
        <strain evidence="3">London</strain>
    </source>
</reference>
<dbReference type="PANTHER" id="PTHR17357:SF0">
    <property type="entry name" value="GANGLIOSIDE GM2 ACTIVATOR"/>
    <property type="match status" value="1"/>
</dbReference>
<proteinExistence type="predicted"/>
<evidence type="ECO:0000256" key="1">
    <source>
        <dbReference type="ARBA" id="ARBA00022729"/>
    </source>
</evidence>
<reference evidence="2" key="2">
    <citation type="submission" date="2015-06" db="UniProtKB">
        <authorList>
            <consortium name="EnsemblMetazoa"/>
        </authorList>
    </citation>
    <scope>IDENTIFICATION</scope>
</reference>
<dbReference type="AlphaFoldDB" id="T1KRR2"/>
<evidence type="ECO:0000313" key="2">
    <source>
        <dbReference type="EnsemblMetazoa" id="tetur19g00420.1"/>
    </source>
</evidence>